<dbReference type="AlphaFoldDB" id="A0A918ALB0"/>
<keyword evidence="1" id="KW-0479">Metal-binding</keyword>
<protein>
    <recommendedName>
        <fullName evidence="2">ClpX-type ZB domain-containing protein</fullName>
    </recommendedName>
</protein>
<gene>
    <name evidence="3" type="ORF">GCM10010185_29880</name>
</gene>
<dbReference type="PROSITE" id="PS51902">
    <property type="entry name" value="CLPX_ZB"/>
    <property type="match status" value="1"/>
</dbReference>
<dbReference type="GO" id="GO:0046983">
    <property type="term" value="F:protein dimerization activity"/>
    <property type="evidence" value="ECO:0007669"/>
    <property type="project" value="UniProtKB-UniRule"/>
</dbReference>
<feature type="binding site" evidence="1">
    <location>
        <position position="10"/>
    </location>
    <ligand>
        <name>Zn(2+)</name>
        <dbReference type="ChEBI" id="CHEBI:29105"/>
    </ligand>
</feature>
<dbReference type="InterPro" id="IPR059188">
    <property type="entry name" value="Znf_CLPX-like"/>
</dbReference>
<comment type="similarity">
    <text evidence="1">Belongs to the ClpX chaperone family.</text>
</comment>
<keyword evidence="1" id="KW-0143">Chaperone</keyword>
<reference evidence="3" key="2">
    <citation type="submission" date="2020-09" db="EMBL/GenBank/DDBJ databases">
        <authorList>
            <person name="Sun Q."/>
            <person name="Ohkuma M."/>
        </authorList>
    </citation>
    <scope>NUCLEOTIDE SEQUENCE</scope>
    <source>
        <strain evidence="3">JCM 3313</strain>
    </source>
</reference>
<name>A0A918ALB0_9PSEU</name>
<organism evidence="3 4">
    <name type="scientific">Saccharothrix coeruleofusca</name>
    <dbReference type="NCBI Taxonomy" id="33919"/>
    <lineage>
        <taxon>Bacteria</taxon>
        <taxon>Bacillati</taxon>
        <taxon>Actinomycetota</taxon>
        <taxon>Actinomycetes</taxon>
        <taxon>Pseudonocardiales</taxon>
        <taxon>Pseudonocardiaceae</taxon>
        <taxon>Saccharothrix</taxon>
    </lineage>
</organism>
<dbReference type="Proteomes" id="UP000639606">
    <property type="component" value="Unassembled WGS sequence"/>
</dbReference>
<keyword evidence="4" id="KW-1185">Reference proteome</keyword>
<feature type="domain" description="ClpX-type ZB" evidence="2">
    <location>
        <begin position="1"/>
        <end position="51"/>
    </location>
</feature>
<dbReference type="Gene3D" id="6.20.220.10">
    <property type="entry name" value="ClpX chaperone, C4-type zinc finger domain"/>
    <property type="match status" value="1"/>
</dbReference>
<keyword evidence="1" id="KW-0862">Zinc</keyword>
<dbReference type="RefSeq" id="WP_189223802.1">
    <property type="nucleotide sequence ID" value="NZ_BMRG01000004.1"/>
</dbReference>
<dbReference type="GO" id="GO:0006457">
    <property type="term" value="P:protein folding"/>
    <property type="evidence" value="ECO:0007669"/>
    <property type="project" value="UniProtKB-UniRule"/>
</dbReference>
<dbReference type="Pfam" id="PF06689">
    <property type="entry name" value="zf-C4_ClpX"/>
    <property type="match status" value="1"/>
</dbReference>
<feature type="binding site" evidence="1">
    <location>
        <position position="32"/>
    </location>
    <ligand>
        <name>Zn(2+)</name>
        <dbReference type="ChEBI" id="CHEBI:29105"/>
    </ligand>
</feature>
<dbReference type="InterPro" id="IPR038366">
    <property type="entry name" value="Znf_CppX_C4_sf"/>
</dbReference>
<evidence type="ECO:0000313" key="3">
    <source>
        <dbReference type="EMBL" id="GGP55339.1"/>
    </source>
</evidence>
<accession>A0A918ALB0</accession>
<dbReference type="GO" id="GO:0008270">
    <property type="term" value="F:zinc ion binding"/>
    <property type="evidence" value="ECO:0007669"/>
    <property type="project" value="UniProtKB-UniRule"/>
</dbReference>
<sequence length="119" mass="12679">MANAVSPLGCSFCGKRAAEVRRIIAGPGVYICDGCVALCDQALAEDLGSGDAATVPEWAGMTDDELLDHLPRIAATAERVENGLRERVAELCGRGVTWTRIGEALGTTRQSAWERFARS</sequence>
<feature type="binding site" evidence="1">
    <location>
        <position position="35"/>
    </location>
    <ligand>
        <name>Zn(2+)</name>
        <dbReference type="ChEBI" id="CHEBI:29105"/>
    </ligand>
</feature>
<reference evidence="3" key="1">
    <citation type="journal article" date="2014" name="Int. J. Syst. Evol. Microbiol.">
        <title>Complete genome sequence of Corynebacterium casei LMG S-19264T (=DSM 44701T), isolated from a smear-ripened cheese.</title>
        <authorList>
            <consortium name="US DOE Joint Genome Institute (JGI-PGF)"/>
            <person name="Walter F."/>
            <person name="Albersmeier A."/>
            <person name="Kalinowski J."/>
            <person name="Ruckert C."/>
        </authorList>
    </citation>
    <scope>NUCLEOTIDE SEQUENCE</scope>
    <source>
        <strain evidence="3">JCM 3313</strain>
    </source>
</reference>
<dbReference type="SUPFAM" id="SSF57716">
    <property type="entry name" value="Glucocorticoid receptor-like (DNA-binding domain)"/>
    <property type="match status" value="1"/>
</dbReference>
<dbReference type="SMART" id="SM00994">
    <property type="entry name" value="zf-C4_ClpX"/>
    <property type="match status" value="1"/>
</dbReference>
<evidence type="ECO:0000256" key="1">
    <source>
        <dbReference type="PROSITE-ProRule" id="PRU01250"/>
    </source>
</evidence>
<comment type="caution">
    <text evidence="3">The sequence shown here is derived from an EMBL/GenBank/DDBJ whole genome shotgun (WGS) entry which is preliminary data.</text>
</comment>
<proteinExistence type="inferred from homology"/>
<dbReference type="InterPro" id="IPR010603">
    <property type="entry name" value="Znf_CppX_C4"/>
</dbReference>
<dbReference type="EMBL" id="BMRG01000004">
    <property type="protein sequence ID" value="GGP55339.1"/>
    <property type="molecule type" value="Genomic_DNA"/>
</dbReference>
<evidence type="ECO:0000259" key="2">
    <source>
        <dbReference type="PROSITE" id="PS51902"/>
    </source>
</evidence>
<feature type="binding site" evidence="1">
    <location>
        <position position="13"/>
    </location>
    <ligand>
        <name>Zn(2+)</name>
        <dbReference type="ChEBI" id="CHEBI:29105"/>
    </ligand>
</feature>
<evidence type="ECO:0000313" key="4">
    <source>
        <dbReference type="Proteomes" id="UP000639606"/>
    </source>
</evidence>
<dbReference type="GO" id="GO:0051082">
    <property type="term" value="F:unfolded protein binding"/>
    <property type="evidence" value="ECO:0007669"/>
    <property type="project" value="UniProtKB-UniRule"/>
</dbReference>